<dbReference type="PRINTS" id="PR01021">
    <property type="entry name" value="OMPADOMAIN"/>
</dbReference>
<dbReference type="VEuPathDB" id="VectorBase:GAUT039390"/>
<keyword evidence="14" id="KW-0862">Zinc</keyword>
<keyword evidence="10" id="KW-0819">tRNA processing</keyword>
<accession>A0A1A9VJG9</accession>
<dbReference type="Gene3D" id="3.30.720.210">
    <property type="match status" value="1"/>
</dbReference>
<dbReference type="FunFam" id="1.10.8.60:FF:000001">
    <property type="entry name" value="ATP-dependent zinc metalloprotease FtsH"/>
    <property type="match status" value="1"/>
</dbReference>
<dbReference type="CDD" id="cd19501">
    <property type="entry name" value="RecA-like_FtsH"/>
    <property type="match status" value="1"/>
</dbReference>
<keyword evidence="23" id="KW-1185">Reference proteome</keyword>
<dbReference type="AlphaFoldDB" id="A0A1A9VJG9"/>
<dbReference type="HAMAP" id="MF_01161">
    <property type="entry name" value="tRNA_Ile_lys_synt"/>
    <property type="match status" value="1"/>
</dbReference>
<dbReference type="PANTHER" id="PTHR23076">
    <property type="entry name" value="METALLOPROTEASE M41 FTSH"/>
    <property type="match status" value="1"/>
</dbReference>
<dbReference type="STRING" id="7395.A0A1A9VJG9"/>
<evidence type="ECO:0000256" key="8">
    <source>
        <dbReference type="ARBA" id="ARBA00022670"/>
    </source>
</evidence>
<dbReference type="GO" id="GO:0010304">
    <property type="term" value="P:PSII associated light-harvesting complex II catabolic process"/>
    <property type="evidence" value="ECO:0007669"/>
    <property type="project" value="UniProtKB-ARBA"/>
</dbReference>
<dbReference type="GO" id="GO:0016887">
    <property type="term" value="F:ATP hydrolysis activity"/>
    <property type="evidence" value="ECO:0007669"/>
    <property type="project" value="InterPro"/>
</dbReference>
<dbReference type="InterPro" id="IPR003960">
    <property type="entry name" value="ATPase_AAA_CS"/>
</dbReference>
<dbReference type="FunFam" id="1.20.58.760:FF:000002">
    <property type="entry name" value="ATP-dependent zinc metalloprotease FtsH"/>
    <property type="match status" value="1"/>
</dbReference>
<evidence type="ECO:0000256" key="7">
    <source>
        <dbReference type="ARBA" id="ARBA00022598"/>
    </source>
</evidence>
<dbReference type="PANTHER" id="PTHR23076:SF97">
    <property type="entry name" value="ATP-DEPENDENT ZINC METALLOPROTEASE YME1L1"/>
    <property type="match status" value="1"/>
</dbReference>
<evidence type="ECO:0000256" key="12">
    <source>
        <dbReference type="ARBA" id="ARBA00022741"/>
    </source>
</evidence>
<evidence type="ECO:0000256" key="18">
    <source>
        <dbReference type="ARBA" id="ARBA00023136"/>
    </source>
</evidence>
<feature type="domain" description="OmpA-like" evidence="21">
    <location>
        <begin position="1"/>
        <end position="131"/>
    </location>
</feature>
<evidence type="ECO:0000256" key="6">
    <source>
        <dbReference type="ARBA" id="ARBA00022475"/>
    </source>
</evidence>
<evidence type="ECO:0000256" key="2">
    <source>
        <dbReference type="ARBA" id="ARBA00004370"/>
    </source>
</evidence>
<organism evidence="22 23">
    <name type="scientific">Glossina austeni</name>
    <name type="common">Savannah tsetse fly</name>
    <dbReference type="NCBI Taxonomy" id="7395"/>
    <lineage>
        <taxon>Eukaryota</taxon>
        <taxon>Metazoa</taxon>
        <taxon>Ecdysozoa</taxon>
        <taxon>Arthropoda</taxon>
        <taxon>Hexapoda</taxon>
        <taxon>Insecta</taxon>
        <taxon>Pterygota</taxon>
        <taxon>Neoptera</taxon>
        <taxon>Endopterygota</taxon>
        <taxon>Diptera</taxon>
        <taxon>Brachycera</taxon>
        <taxon>Muscomorpha</taxon>
        <taxon>Hippoboscoidea</taxon>
        <taxon>Glossinidae</taxon>
        <taxon>Glossina</taxon>
    </lineage>
</organism>
<evidence type="ECO:0000256" key="10">
    <source>
        <dbReference type="ARBA" id="ARBA00022694"/>
    </source>
</evidence>
<dbReference type="InterPro" id="IPR003959">
    <property type="entry name" value="ATPase_AAA_core"/>
</dbReference>
<dbReference type="InterPro" id="IPR005936">
    <property type="entry name" value="FtsH"/>
</dbReference>
<keyword evidence="9 20" id="KW-0812">Transmembrane</keyword>
<dbReference type="PROSITE" id="PS51123">
    <property type="entry name" value="OMPA_2"/>
    <property type="match status" value="1"/>
</dbReference>
<dbReference type="HAMAP" id="MF_01458">
    <property type="entry name" value="FtsH"/>
    <property type="match status" value="1"/>
</dbReference>
<dbReference type="Pfam" id="PF17862">
    <property type="entry name" value="AAA_lid_3"/>
    <property type="match status" value="1"/>
</dbReference>
<dbReference type="SUPFAM" id="SSF52540">
    <property type="entry name" value="P-loop containing nucleoside triphosphate hydrolases"/>
    <property type="match status" value="1"/>
</dbReference>
<dbReference type="SUPFAM" id="SSF103088">
    <property type="entry name" value="OmpA-like"/>
    <property type="match status" value="1"/>
</dbReference>
<dbReference type="SMART" id="SM00382">
    <property type="entry name" value="AAA"/>
    <property type="match status" value="1"/>
</dbReference>
<sequence length="1002" mass="112290">MNSVVKQIGDKRVFFGYDESSITEVSADALLDVMEVLQDNPDAKVTLTGHTDNRGSHEYNLALGARRADAAKKFMLSLPIALTVNHGLRSESQKEADFVISYAKELGAKESFILNWEKQNIKGNIQLQARKARYKLLAEWCKNNNVKCLLVAHHKDDQAETFLLRLERGSGVDGLSSMDYKSFLNGIYIFRPLLNFSRSEIEKYAKLHQLKWIEDRSNHDLKYRRTLYRNLLKASDNQEILTERICLTALHMKRAAKALMHYTRLAFNDCVNVHDLGYIEIKLSEFYQLPEEIALRLLLYSIMAIASKHYKPRESSKIQEITVNLPLNEPTQWDNRFSCTILGNQECSVIIAPLKKTQKVPEFLKDYICCPEVFYSLPTVQKDGKVLAYPDVNYNEKNTNDDKVQCIINSTIKQNLFSGNVGKSKTTIPFSEFLTKLEDNDVENIVIKNQSIEGKFRDGSSFNSSGVIYSDLIKNLHDRKVRFSFSTGDSAMNIIGGLLISWVPTFILIGFLLFFLKQTQAGGNRTISFGKSRARLMTSGKKVTFDDVAGIDEAKEELVEIVDFLKQRQKFQILGGKIPKGCLLIGSPGTGKTLLARAIAGEANVPFFSISGSDFVEMFVGVGASRVRDMFDQGKKNAPCIIFIDEIDAVGRHRGIGLGGGNDEREQTLNQLLVEMDGFESNEGVIIIAATNRPDVLDPALLRPGRFDRQITISLPDINGREKILNTHIKKISIAPDVNVKTVARGTPGFSGADLANLVNESALIAARRNKKIVTMDDFEYARDKVMMGVERRSLIMTEEEKRLTAYHEAGHAVVAINMPASDPIHKATIIPRGRALGLVMRLPETDRVSLTREKMLADITVAMGGRVAEELIFGYDKVTSGASSDIKQASDLSRSMVTKWGMSDKIGPIYHNREQTMHGSDIISEDTLKLIDEEVKKVVSSCYEKAKDILTKHKKGLDLIAENLLEFETLTGDEIKDILSGKKIVREENEKNEKIKKSSLC</sequence>
<dbReference type="NCBIfam" id="TIGR01241">
    <property type="entry name" value="FtsH_fam"/>
    <property type="match status" value="1"/>
</dbReference>
<dbReference type="InterPro" id="IPR011063">
    <property type="entry name" value="TilS/TtcA_N"/>
</dbReference>
<comment type="subcellular location">
    <subcellularLocation>
        <location evidence="2">Membrane</location>
    </subcellularLocation>
</comment>
<evidence type="ECO:0000259" key="21">
    <source>
        <dbReference type="PROSITE" id="PS51123"/>
    </source>
</evidence>
<dbReference type="PROSITE" id="PS00674">
    <property type="entry name" value="AAA"/>
    <property type="match status" value="1"/>
</dbReference>
<dbReference type="InterPro" id="IPR041569">
    <property type="entry name" value="AAA_lid_3"/>
</dbReference>
<dbReference type="InterPro" id="IPR006665">
    <property type="entry name" value="OmpA-like"/>
</dbReference>
<keyword evidence="16 20" id="KW-1133">Transmembrane helix</keyword>
<dbReference type="Gene3D" id="1.10.8.60">
    <property type="match status" value="1"/>
</dbReference>
<dbReference type="FunFam" id="3.40.50.300:FF:000001">
    <property type="entry name" value="ATP-dependent zinc metalloprotease FtsH"/>
    <property type="match status" value="1"/>
</dbReference>
<evidence type="ECO:0000256" key="19">
    <source>
        <dbReference type="ARBA" id="ARBA00048539"/>
    </source>
</evidence>
<dbReference type="GO" id="GO:0005524">
    <property type="term" value="F:ATP binding"/>
    <property type="evidence" value="ECO:0007669"/>
    <property type="project" value="UniProtKB-KW"/>
</dbReference>
<feature type="transmembrane region" description="Helical" evidence="20">
    <location>
        <begin position="494"/>
        <end position="516"/>
    </location>
</feature>
<evidence type="ECO:0000256" key="13">
    <source>
        <dbReference type="ARBA" id="ARBA00022801"/>
    </source>
</evidence>
<evidence type="ECO:0000256" key="20">
    <source>
        <dbReference type="SAM" id="Phobius"/>
    </source>
</evidence>
<dbReference type="InterPro" id="IPR003593">
    <property type="entry name" value="AAA+_ATPase"/>
</dbReference>
<evidence type="ECO:0000313" key="23">
    <source>
        <dbReference type="Proteomes" id="UP000078200"/>
    </source>
</evidence>
<keyword evidence="11" id="KW-0479">Metal-binding</keyword>
<evidence type="ECO:0000256" key="11">
    <source>
        <dbReference type="ARBA" id="ARBA00022723"/>
    </source>
</evidence>
<evidence type="ECO:0000256" key="4">
    <source>
        <dbReference type="ARBA" id="ARBA00010550"/>
    </source>
</evidence>
<proteinExistence type="inferred from homology"/>
<dbReference type="InterPro" id="IPR012094">
    <property type="entry name" value="tRNA_Ile_lys_synt"/>
</dbReference>
<dbReference type="GO" id="GO:0005886">
    <property type="term" value="C:plasma membrane"/>
    <property type="evidence" value="ECO:0007669"/>
    <property type="project" value="TreeGrafter"/>
</dbReference>
<dbReference type="CDD" id="cd01992">
    <property type="entry name" value="TilS_N"/>
    <property type="match status" value="1"/>
</dbReference>
<dbReference type="GO" id="GO:0008033">
    <property type="term" value="P:tRNA processing"/>
    <property type="evidence" value="ECO:0007669"/>
    <property type="project" value="UniProtKB-KW"/>
</dbReference>
<dbReference type="GO" id="GO:0006508">
    <property type="term" value="P:proteolysis"/>
    <property type="evidence" value="ECO:0007669"/>
    <property type="project" value="UniProtKB-KW"/>
</dbReference>
<dbReference type="EnsemblMetazoa" id="GAUT039390-RA">
    <property type="protein sequence ID" value="GAUT039390-PA"/>
    <property type="gene ID" value="GAUT039390"/>
</dbReference>
<reference evidence="22" key="1">
    <citation type="submission" date="2020-05" db="UniProtKB">
        <authorList>
            <consortium name="EnsemblMetazoa"/>
        </authorList>
    </citation>
    <scope>IDENTIFICATION</scope>
    <source>
        <strain evidence="22">TTRI</strain>
    </source>
</reference>
<dbReference type="InterPro" id="IPR006664">
    <property type="entry name" value="OMP_bac"/>
</dbReference>
<name>A0A1A9VJG9_GLOAU</name>
<dbReference type="Pfam" id="PF00004">
    <property type="entry name" value="AAA"/>
    <property type="match status" value="1"/>
</dbReference>
<evidence type="ECO:0000256" key="9">
    <source>
        <dbReference type="ARBA" id="ARBA00022692"/>
    </source>
</evidence>
<dbReference type="GO" id="GO:0004222">
    <property type="term" value="F:metalloendopeptidase activity"/>
    <property type="evidence" value="ECO:0007669"/>
    <property type="project" value="InterPro"/>
</dbReference>
<dbReference type="InterPro" id="IPR011546">
    <property type="entry name" value="Pept_M41_FtsH_extracell"/>
</dbReference>
<dbReference type="GO" id="GO:0004176">
    <property type="term" value="F:ATP-dependent peptidase activity"/>
    <property type="evidence" value="ECO:0007669"/>
    <property type="project" value="InterPro"/>
</dbReference>
<dbReference type="SUPFAM" id="SSF52402">
    <property type="entry name" value="Adenine nucleotide alpha hydrolases-like"/>
    <property type="match status" value="1"/>
</dbReference>
<comment type="similarity">
    <text evidence="4">In the N-terminal section; belongs to the AAA ATPase family.</text>
</comment>
<dbReference type="Gene3D" id="3.40.50.300">
    <property type="entry name" value="P-loop containing nucleotide triphosphate hydrolases"/>
    <property type="match status" value="1"/>
</dbReference>
<dbReference type="CDD" id="cd07185">
    <property type="entry name" value="OmpA_C-like"/>
    <property type="match status" value="1"/>
</dbReference>
<dbReference type="InterPro" id="IPR037219">
    <property type="entry name" value="Peptidase_M41-like"/>
</dbReference>
<dbReference type="Pfam" id="PF01434">
    <property type="entry name" value="Peptidase_M41"/>
    <property type="match status" value="1"/>
</dbReference>
<evidence type="ECO:0000256" key="17">
    <source>
        <dbReference type="ARBA" id="ARBA00023049"/>
    </source>
</evidence>
<keyword evidence="7" id="KW-0436">Ligase</keyword>
<evidence type="ECO:0000313" key="22">
    <source>
        <dbReference type="EnsemblMetazoa" id="GAUT039390-PA"/>
    </source>
</evidence>
<dbReference type="GO" id="GO:0032267">
    <property type="term" value="F:tRNA(Ile)-lysidine synthase activity"/>
    <property type="evidence" value="ECO:0007669"/>
    <property type="project" value="UniProtKB-EC"/>
</dbReference>
<dbReference type="InterPro" id="IPR000642">
    <property type="entry name" value="Peptidase_M41"/>
</dbReference>
<evidence type="ECO:0000256" key="14">
    <source>
        <dbReference type="ARBA" id="ARBA00022833"/>
    </source>
</evidence>
<keyword evidence="15" id="KW-0067">ATP-binding</keyword>
<comment type="catalytic activity">
    <reaction evidence="19">
        <text>cytidine(34) in tRNA(Ile2) + L-lysine + ATP = lysidine(34) in tRNA(Ile2) + AMP + diphosphate + H(+)</text>
        <dbReference type="Rhea" id="RHEA:43744"/>
        <dbReference type="Rhea" id="RHEA-COMP:10625"/>
        <dbReference type="Rhea" id="RHEA-COMP:10670"/>
        <dbReference type="ChEBI" id="CHEBI:15378"/>
        <dbReference type="ChEBI" id="CHEBI:30616"/>
        <dbReference type="ChEBI" id="CHEBI:32551"/>
        <dbReference type="ChEBI" id="CHEBI:33019"/>
        <dbReference type="ChEBI" id="CHEBI:82748"/>
        <dbReference type="ChEBI" id="CHEBI:83665"/>
        <dbReference type="ChEBI" id="CHEBI:456215"/>
        <dbReference type="EC" id="6.3.4.19"/>
    </reaction>
</comment>
<dbReference type="InterPro" id="IPR012795">
    <property type="entry name" value="tRNA_Ile_lys_synt_N"/>
</dbReference>
<evidence type="ECO:0000256" key="1">
    <source>
        <dbReference type="ARBA" id="ARBA00001947"/>
    </source>
</evidence>
<dbReference type="Pfam" id="PF01171">
    <property type="entry name" value="ATP_bind_3"/>
    <property type="match status" value="1"/>
</dbReference>
<dbReference type="InterPro" id="IPR036737">
    <property type="entry name" value="OmpA-like_sf"/>
</dbReference>
<evidence type="ECO:0000256" key="15">
    <source>
        <dbReference type="ARBA" id="ARBA00022840"/>
    </source>
</evidence>
<dbReference type="Pfam" id="PF06480">
    <property type="entry name" value="FtsH_ext"/>
    <property type="match status" value="1"/>
</dbReference>
<dbReference type="SUPFAM" id="SSF140990">
    <property type="entry name" value="FtsH protease domain-like"/>
    <property type="match status" value="1"/>
</dbReference>
<evidence type="ECO:0000256" key="16">
    <source>
        <dbReference type="ARBA" id="ARBA00022989"/>
    </source>
</evidence>
<evidence type="ECO:0000256" key="5">
    <source>
        <dbReference type="ARBA" id="ARBA00013267"/>
    </source>
</evidence>
<dbReference type="Gene3D" id="3.40.50.620">
    <property type="entry name" value="HUPs"/>
    <property type="match status" value="1"/>
</dbReference>
<protein>
    <recommendedName>
        <fullName evidence="5">tRNA(Ile)-lysidine synthetase</fullName>
        <ecNumber evidence="5">6.3.4.19</ecNumber>
    </recommendedName>
</protein>
<dbReference type="InterPro" id="IPR027417">
    <property type="entry name" value="P-loop_NTPase"/>
</dbReference>
<evidence type="ECO:0000256" key="3">
    <source>
        <dbReference type="ARBA" id="ARBA00010044"/>
    </source>
</evidence>
<comment type="cofactor">
    <cofactor evidence="1">
        <name>Zn(2+)</name>
        <dbReference type="ChEBI" id="CHEBI:29105"/>
    </cofactor>
</comment>
<keyword evidence="18 20" id="KW-0472">Membrane</keyword>
<keyword evidence="12" id="KW-0547">Nucleotide-binding</keyword>
<keyword evidence="13" id="KW-0378">Hydrolase</keyword>
<dbReference type="NCBIfam" id="TIGR02432">
    <property type="entry name" value="lysidine_TilS_N"/>
    <property type="match status" value="1"/>
</dbReference>
<keyword evidence="6" id="KW-1003">Cell membrane</keyword>
<dbReference type="InterPro" id="IPR014729">
    <property type="entry name" value="Rossmann-like_a/b/a_fold"/>
</dbReference>
<keyword evidence="8" id="KW-0645">Protease</keyword>
<dbReference type="Gene3D" id="1.20.58.760">
    <property type="entry name" value="Peptidase M41"/>
    <property type="match status" value="1"/>
</dbReference>
<dbReference type="Proteomes" id="UP000078200">
    <property type="component" value="Unassembled WGS sequence"/>
</dbReference>
<dbReference type="GO" id="GO:0008270">
    <property type="term" value="F:zinc ion binding"/>
    <property type="evidence" value="ECO:0007669"/>
    <property type="project" value="InterPro"/>
</dbReference>
<keyword evidence="17" id="KW-0482">Metalloprotease</keyword>
<dbReference type="EC" id="6.3.4.19" evidence="5"/>
<comment type="similarity">
    <text evidence="3">In the C-terminal section; belongs to the peptidase M41 family.</text>
</comment>